<organism evidence="2 3">
    <name type="scientific">Hebeloma cylindrosporum</name>
    <dbReference type="NCBI Taxonomy" id="76867"/>
    <lineage>
        <taxon>Eukaryota</taxon>
        <taxon>Fungi</taxon>
        <taxon>Dikarya</taxon>
        <taxon>Basidiomycota</taxon>
        <taxon>Agaricomycotina</taxon>
        <taxon>Agaricomycetes</taxon>
        <taxon>Agaricomycetidae</taxon>
        <taxon>Agaricales</taxon>
        <taxon>Agaricineae</taxon>
        <taxon>Hymenogastraceae</taxon>
        <taxon>Hebeloma</taxon>
    </lineage>
</organism>
<dbReference type="OrthoDB" id="3353982at2759"/>
<evidence type="ECO:0000313" key="2">
    <source>
        <dbReference type="EMBL" id="KIM47666.1"/>
    </source>
</evidence>
<reference evidence="3" key="2">
    <citation type="submission" date="2015-01" db="EMBL/GenBank/DDBJ databases">
        <title>Evolutionary Origins and Diversification of the Mycorrhizal Mutualists.</title>
        <authorList>
            <consortium name="DOE Joint Genome Institute"/>
            <consortium name="Mycorrhizal Genomics Consortium"/>
            <person name="Kohler A."/>
            <person name="Kuo A."/>
            <person name="Nagy L.G."/>
            <person name="Floudas D."/>
            <person name="Copeland A."/>
            <person name="Barry K.W."/>
            <person name="Cichocki N."/>
            <person name="Veneault-Fourrey C."/>
            <person name="LaButti K."/>
            <person name="Lindquist E.A."/>
            <person name="Lipzen A."/>
            <person name="Lundell T."/>
            <person name="Morin E."/>
            <person name="Murat C."/>
            <person name="Riley R."/>
            <person name="Ohm R."/>
            <person name="Sun H."/>
            <person name="Tunlid A."/>
            <person name="Henrissat B."/>
            <person name="Grigoriev I.V."/>
            <person name="Hibbett D.S."/>
            <person name="Martin F."/>
        </authorList>
    </citation>
    <scope>NUCLEOTIDE SEQUENCE [LARGE SCALE GENOMIC DNA]</scope>
    <source>
        <strain evidence="3">h7</strain>
    </source>
</reference>
<reference evidence="2 3" key="1">
    <citation type="submission" date="2014-04" db="EMBL/GenBank/DDBJ databases">
        <authorList>
            <consortium name="DOE Joint Genome Institute"/>
            <person name="Kuo A."/>
            <person name="Gay G."/>
            <person name="Dore J."/>
            <person name="Kohler A."/>
            <person name="Nagy L.G."/>
            <person name="Floudas D."/>
            <person name="Copeland A."/>
            <person name="Barry K.W."/>
            <person name="Cichocki N."/>
            <person name="Veneault-Fourrey C."/>
            <person name="LaButti K."/>
            <person name="Lindquist E.A."/>
            <person name="Lipzen A."/>
            <person name="Lundell T."/>
            <person name="Morin E."/>
            <person name="Murat C."/>
            <person name="Sun H."/>
            <person name="Tunlid A."/>
            <person name="Henrissat B."/>
            <person name="Grigoriev I.V."/>
            <person name="Hibbett D.S."/>
            <person name="Martin F."/>
            <person name="Nordberg H.P."/>
            <person name="Cantor M.N."/>
            <person name="Hua S.X."/>
        </authorList>
    </citation>
    <scope>NUCLEOTIDE SEQUENCE [LARGE SCALE GENOMIC DNA]</scope>
    <source>
        <strain evidence="3">h7</strain>
    </source>
</reference>
<proteinExistence type="predicted"/>
<dbReference type="Gene3D" id="3.80.10.10">
    <property type="entry name" value="Ribonuclease Inhibitor"/>
    <property type="match status" value="1"/>
</dbReference>
<name>A0A0C3CUZ9_HEBCY</name>
<dbReference type="HOGENOM" id="CLU_037355_0_0_1"/>
<dbReference type="SUPFAM" id="SSF52047">
    <property type="entry name" value="RNI-like"/>
    <property type="match status" value="1"/>
</dbReference>
<dbReference type="EMBL" id="KN831769">
    <property type="protein sequence ID" value="KIM47666.1"/>
    <property type="molecule type" value="Genomic_DNA"/>
</dbReference>
<feature type="region of interest" description="Disordered" evidence="1">
    <location>
        <begin position="381"/>
        <end position="401"/>
    </location>
</feature>
<gene>
    <name evidence="2" type="ORF">M413DRAFT_22293</name>
</gene>
<keyword evidence="3" id="KW-1185">Reference proteome</keyword>
<accession>A0A0C3CUZ9</accession>
<dbReference type="InterPro" id="IPR032675">
    <property type="entry name" value="LRR_dom_sf"/>
</dbReference>
<protein>
    <recommendedName>
        <fullName evidence="4">F-box domain-containing protein</fullName>
    </recommendedName>
</protein>
<dbReference type="Proteomes" id="UP000053424">
    <property type="component" value="Unassembled WGS sequence"/>
</dbReference>
<evidence type="ECO:0000313" key="3">
    <source>
        <dbReference type="Proteomes" id="UP000053424"/>
    </source>
</evidence>
<sequence length="543" mass="60127">MSFETLPPELYDAIFYQVPTAELQETVLATTRAIPFACVPVHHLFRCIHLRAPEQAILLYRRLRNGRNLKHAASADVDASSLTEREQAAGWVKEFFLETWSVDAEIVINLIRLLPNLQALTIWVGPNSFAPEHLEELFLKPLLGLRYLALRFRPYVQKATYYQFLKGAYFDSTLVALSRWPSGFIPTLSIVQDPLDQQEQKQTFAQPIVFFRFDLSVFLRSPALSPALTSLRLRVPCRPVARSLCSAAAANDSSNSSSNLPLVGLKFLDLSTCGVLENEVDTIMVRFPSLQHLILDGCQIMRGDLRDGEWNALGRRCALVGVRRAKDREKVLKAWLESSTVVETIGSDAAPAMGQDPNRGRKVKGGRKGLATATISFRKPDPVVPSSLSRPPVPQTRVGQAKKKIRILPPISRLVSLSIALSSMHTPDKYPTLRAEFEEGWAEGVAVLAITRSRLGRSAGNGVRIMKFTKSVNADDGEPEREEGLDGLEDVDPFDPEAIELSREDGLSSHDPPILCFAGPARAGLHEDNCGHSVGWMVMGDEL</sequence>
<evidence type="ECO:0008006" key="4">
    <source>
        <dbReference type="Google" id="ProtNLM"/>
    </source>
</evidence>
<dbReference type="AlphaFoldDB" id="A0A0C3CUZ9"/>
<evidence type="ECO:0000256" key="1">
    <source>
        <dbReference type="SAM" id="MobiDB-lite"/>
    </source>
</evidence>